<dbReference type="SUPFAM" id="SSF53850">
    <property type="entry name" value="Periplasmic binding protein-like II"/>
    <property type="match status" value="1"/>
</dbReference>
<proteinExistence type="inferred from homology"/>
<evidence type="ECO:0000256" key="4">
    <source>
        <dbReference type="ARBA" id="ARBA00023163"/>
    </source>
</evidence>
<reference evidence="6 7" key="1">
    <citation type="submission" date="2016-11" db="EMBL/GenBank/DDBJ databases">
        <authorList>
            <person name="Jaros S."/>
            <person name="Januszkiewicz K."/>
            <person name="Wedrychowicz H."/>
        </authorList>
    </citation>
    <scope>NUCLEOTIDE SEQUENCE [LARGE SCALE GENOMIC DNA]</scope>
    <source>
        <strain evidence="6 7">CGMCC 1.10190</strain>
    </source>
</reference>
<dbReference type="InterPro" id="IPR000847">
    <property type="entry name" value="LysR_HTH_N"/>
</dbReference>
<dbReference type="Proteomes" id="UP000184226">
    <property type="component" value="Unassembled WGS sequence"/>
</dbReference>
<dbReference type="PANTHER" id="PTHR30579">
    <property type="entry name" value="TRANSCRIPTIONAL REGULATOR"/>
    <property type="match status" value="1"/>
</dbReference>
<organism evidence="6 7">
    <name type="scientific">Pollutimonas bauzanensis</name>
    <dbReference type="NCBI Taxonomy" id="658167"/>
    <lineage>
        <taxon>Bacteria</taxon>
        <taxon>Pseudomonadati</taxon>
        <taxon>Pseudomonadota</taxon>
        <taxon>Betaproteobacteria</taxon>
        <taxon>Burkholderiales</taxon>
        <taxon>Alcaligenaceae</taxon>
        <taxon>Pollutimonas</taxon>
    </lineage>
</organism>
<dbReference type="GO" id="GO:0003677">
    <property type="term" value="F:DNA binding"/>
    <property type="evidence" value="ECO:0007669"/>
    <property type="project" value="UniProtKB-KW"/>
</dbReference>
<dbReference type="PROSITE" id="PS50931">
    <property type="entry name" value="HTH_LYSR"/>
    <property type="match status" value="1"/>
</dbReference>
<dbReference type="PANTHER" id="PTHR30579:SF7">
    <property type="entry name" value="HTH-TYPE TRANSCRIPTIONAL REGULATOR LRHA-RELATED"/>
    <property type="match status" value="1"/>
</dbReference>
<evidence type="ECO:0000313" key="7">
    <source>
        <dbReference type="Proteomes" id="UP000184226"/>
    </source>
</evidence>
<feature type="domain" description="HTH lysR-type" evidence="5">
    <location>
        <begin position="26"/>
        <end position="84"/>
    </location>
</feature>
<evidence type="ECO:0000313" key="6">
    <source>
        <dbReference type="EMBL" id="SHI29586.1"/>
    </source>
</evidence>
<dbReference type="InterPro" id="IPR050176">
    <property type="entry name" value="LTTR"/>
</dbReference>
<dbReference type="InterPro" id="IPR036390">
    <property type="entry name" value="WH_DNA-bd_sf"/>
</dbReference>
<evidence type="ECO:0000256" key="2">
    <source>
        <dbReference type="ARBA" id="ARBA00023015"/>
    </source>
</evidence>
<dbReference type="Gene3D" id="3.40.190.10">
    <property type="entry name" value="Periplasmic binding protein-like II"/>
    <property type="match status" value="2"/>
</dbReference>
<keyword evidence="7" id="KW-1185">Reference proteome</keyword>
<dbReference type="Pfam" id="PF03466">
    <property type="entry name" value="LysR_substrate"/>
    <property type="match status" value="1"/>
</dbReference>
<keyword evidence="4" id="KW-0804">Transcription</keyword>
<gene>
    <name evidence="6" type="ORF">SAMN04488135_12070</name>
</gene>
<keyword evidence="3 6" id="KW-0238">DNA-binding</keyword>
<dbReference type="STRING" id="658167.SAMN04488135_12070"/>
<protein>
    <submittedName>
        <fullName evidence="6">DNA-binding transcriptional regulator, LysR family</fullName>
    </submittedName>
</protein>
<dbReference type="EMBL" id="FQXE01000020">
    <property type="protein sequence ID" value="SHI29586.1"/>
    <property type="molecule type" value="Genomic_DNA"/>
</dbReference>
<dbReference type="SUPFAM" id="SSF46785">
    <property type="entry name" value="Winged helix' DNA-binding domain"/>
    <property type="match status" value="1"/>
</dbReference>
<dbReference type="RefSeq" id="WP_084136229.1">
    <property type="nucleotide sequence ID" value="NZ_FQXE01000020.1"/>
</dbReference>
<dbReference type="GO" id="GO:0003700">
    <property type="term" value="F:DNA-binding transcription factor activity"/>
    <property type="evidence" value="ECO:0007669"/>
    <property type="project" value="InterPro"/>
</dbReference>
<evidence type="ECO:0000256" key="1">
    <source>
        <dbReference type="ARBA" id="ARBA00009437"/>
    </source>
</evidence>
<dbReference type="Pfam" id="PF00126">
    <property type="entry name" value="HTH_1"/>
    <property type="match status" value="1"/>
</dbReference>
<dbReference type="InterPro" id="IPR005119">
    <property type="entry name" value="LysR_subst-bd"/>
</dbReference>
<dbReference type="AlphaFoldDB" id="A0A1M5ZZM8"/>
<dbReference type="InterPro" id="IPR036388">
    <property type="entry name" value="WH-like_DNA-bd_sf"/>
</dbReference>
<comment type="similarity">
    <text evidence="1">Belongs to the LysR transcriptional regulatory family.</text>
</comment>
<dbReference type="Gene3D" id="1.10.10.10">
    <property type="entry name" value="Winged helix-like DNA-binding domain superfamily/Winged helix DNA-binding domain"/>
    <property type="match status" value="1"/>
</dbReference>
<dbReference type="FunFam" id="1.10.10.10:FF:000001">
    <property type="entry name" value="LysR family transcriptional regulator"/>
    <property type="match status" value="1"/>
</dbReference>
<name>A0A1M5ZZM8_9BURK</name>
<evidence type="ECO:0000256" key="3">
    <source>
        <dbReference type="ARBA" id="ARBA00023125"/>
    </source>
</evidence>
<dbReference type="OrthoDB" id="8809624at2"/>
<sequence length="363" mass="39872">MSLPTEDIIAGFTPRRTSFHCSCRRITFSQLRTFVTVVEAQSFRQAGELLARSQSTITQSIKQLEDILGRPLLVRRTGLGSIPEPTEEGKRFLRHAQSMLTELDAAVHEFTDPKLRGAIRLGVPDDFMIGTLQQTVSNCLRTNPALKVQTVSAMPAQILLNLEQQQLDVALIKAIKPFPKVETARVFQSVSQEPLHWVAARECAFESLEEISLALFSDGCVYRRAACSALEQAGKSWNITYTSISHENIRMAVSHGLGISVLPASAIAPEHVVLDERHGFPALPMLHLVLVMNDDGPSHREFASLLIKEWHKTAGARKDAMGHAPAARPAGLFTACVSAEHPRIGPAWPAARDDAARHGIDTD</sequence>
<keyword evidence="2" id="KW-0805">Transcription regulation</keyword>
<accession>A0A1M5ZZM8</accession>
<evidence type="ECO:0000259" key="5">
    <source>
        <dbReference type="PROSITE" id="PS50931"/>
    </source>
</evidence>